<feature type="transmembrane region" description="Helical" evidence="1">
    <location>
        <begin position="30"/>
        <end position="49"/>
    </location>
</feature>
<protein>
    <submittedName>
        <fullName evidence="2">DUF2946 domain-containing protein</fullName>
    </submittedName>
</protein>
<gene>
    <name evidence="2" type="ORF">GIW81_17440</name>
</gene>
<dbReference type="EMBL" id="WMBQ01000002">
    <property type="protein sequence ID" value="MTD96126.1"/>
    <property type="molecule type" value="Genomic_DNA"/>
</dbReference>
<evidence type="ECO:0000313" key="2">
    <source>
        <dbReference type="EMBL" id="MTD96126.1"/>
    </source>
</evidence>
<evidence type="ECO:0000313" key="3">
    <source>
        <dbReference type="Proteomes" id="UP000440694"/>
    </source>
</evidence>
<dbReference type="RefSeq" id="WP_154740587.1">
    <property type="nucleotide sequence ID" value="NZ_WMBQ01000002.1"/>
</dbReference>
<keyword evidence="3" id="KW-1185">Reference proteome</keyword>
<dbReference type="AlphaFoldDB" id="A0A6I3KRT0"/>
<keyword evidence="1" id="KW-0472">Membrane</keyword>
<evidence type="ECO:0000256" key="1">
    <source>
        <dbReference type="SAM" id="Phobius"/>
    </source>
</evidence>
<reference evidence="2 3" key="1">
    <citation type="submission" date="2019-11" db="EMBL/GenBank/DDBJ databases">
        <title>Identification of a novel strain.</title>
        <authorList>
            <person name="Xu Q."/>
            <person name="Wang G."/>
        </authorList>
    </citation>
    <scope>NUCLEOTIDE SEQUENCE [LARGE SCALE GENOMIC DNA]</scope>
    <source>
        <strain evidence="3">xq</strain>
    </source>
</reference>
<name>A0A6I3KRT0_9HYPH</name>
<organism evidence="2 3">
    <name type="scientific">Hyphomicrobium album</name>
    <dbReference type="NCBI Taxonomy" id="2665159"/>
    <lineage>
        <taxon>Bacteria</taxon>
        <taxon>Pseudomonadati</taxon>
        <taxon>Pseudomonadota</taxon>
        <taxon>Alphaproteobacteria</taxon>
        <taxon>Hyphomicrobiales</taxon>
        <taxon>Hyphomicrobiaceae</taxon>
        <taxon>Hyphomicrobium</taxon>
    </lineage>
</organism>
<comment type="caution">
    <text evidence="2">The sequence shown here is derived from an EMBL/GenBank/DDBJ whole genome shotgun (WGS) entry which is preliminary data.</text>
</comment>
<keyword evidence="1" id="KW-1133">Transmembrane helix</keyword>
<dbReference type="Proteomes" id="UP000440694">
    <property type="component" value="Unassembled WGS sequence"/>
</dbReference>
<accession>A0A6I3KRT0</accession>
<sequence length="140" mass="14672">MARWLLRPGNFAANVAAMVWGVKRTHRRTAAALALLGVAFYALLLPGHLTSQFSAQLYRADVGMFADSMCSPDGSNPALPASSCPICKGLAAFQLALATPDTALLPVMPHASPVLTIVQDDVAGVAVPHPRSRGPPPLYA</sequence>
<proteinExistence type="predicted"/>
<keyword evidence="1" id="KW-0812">Transmembrane</keyword>